<gene>
    <name evidence="7" type="ORF">KEF85_01165</name>
</gene>
<dbReference type="AlphaFoldDB" id="A0A975MNJ6"/>
<dbReference type="Gene3D" id="3.40.50.1000">
    <property type="entry name" value="HAD superfamily/HAD-like"/>
    <property type="match status" value="1"/>
</dbReference>
<evidence type="ECO:0000256" key="5">
    <source>
        <dbReference type="ARBA" id="ARBA00023136"/>
    </source>
</evidence>
<dbReference type="InterPro" id="IPR023214">
    <property type="entry name" value="HAD_sf"/>
</dbReference>
<keyword evidence="8" id="KW-1185">Reference proteome</keyword>
<feature type="transmembrane region" description="Helical" evidence="6">
    <location>
        <begin position="280"/>
        <end position="306"/>
    </location>
</feature>
<accession>A0A975MNJ6</accession>
<dbReference type="EMBL" id="CP073754">
    <property type="protein sequence ID" value="QWF71138.1"/>
    <property type="molecule type" value="Genomic_DNA"/>
</dbReference>
<feature type="transmembrane region" description="Helical" evidence="6">
    <location>
        <begin position="708"/>
        <end position="728"/>
    </location>
</feature>
<dbReference type="PANTHER" id="PTHR39087">
    <property type="entry name" value="UPF0104 MEMBRANE PROTEIN MJ1595"/>
    <property type="match status" value="1"/>
</dbReference>
<dbReference type="GO" id="GO:0016765">
    <property type="term" value="F:transferase activity, transferring alkyl or aryl (other than methyl) groups"/>
    <property type="evidence" value="ECO:0007669"/>
    <property type="project" value="InterPro"/>
</dbReference>
<evidence type="ECO:0000256" key="2">
    <source>
        <dbReference type="ARBA" id="ARBA00022475"/>
    </source>
</evidence>
<dbReference type="InterPro" id="IPR000537">
    <property type="entry name" value="UbiA_prenyltransferase"/>
</dbReference>
<dbReference type="InterPro" id="IPR022791">
    <property type="entry name" value="L-PG_synthase/AglD"/>
</dbReference>
<feature type="transmembrane region" description="Helical" evidence="6">
    <location>
        <begin position="612"/>
        <end position="629"/>
    </location>
</feature>
<dbReference type="InterPro" id="IPR036412">
    <property type="entry name" value="HAD-like_sf"/>
</dbReference>
<feature type="transmembrane region" description="Helical" evidence="6">
    <location>
        <begin position="68"/>
        <end position="89"/>
    </location>
</feature>
<evidence type="ECO:0000256" key="1">
    <source>
        <dbReference type="ARBA" id="ARBA00004651"/>
    </source>
</evidence>
<keyword evidence="3 6" id="KW-0812">Transmembrane</keyword>
<reference evidence="7" key="1">
    <citation type="submission" date="2021-04" db="EMBL/GenBank/DDBJ databases">
        <title>Draft genome sequence data of methanotrophic Methylovulum sp. strain S1L and Methylomonas sp. strain S2AM isolated from boreal lake water columns.</title>
        <authorList>
            <person name="Rissanen A.J."/>
            <person name="Mangayil R."/>
            <person name="Svenning M.M."/>
            <person name="Khanongnuch R."/>
        </authorList>
    </citation>
    <scope>NUCLEOTIDE SEQUENCE</scope>
    <source>
        <strain evidence="7">S2AM</strain>
    </source>
</reference>
<dbReference type="CDD" id="cd13963">
    <property type="entry name" value="PT_UbiA_2"/>
    <property type="match status" value="1"/>
</dbReference>
<feature type="transmembrane region" description="Helical" evidence="6">
    <location>
        <begin position="6"/>
        <end position="24"/>
    </location>
</feature>
<dbReference type="SUPFAM" id="SSF56784">
    <property type="entry name" value="HAD-like"/>
    <property type="match status" value="1"/>
</dbReference>
<feature type="transmembrane region" description="Helical" evidence="6">
    <location>
        <begin position="205"/>
        <end position="228"/>
    </location>
</feature>
<keyword evidence="2" id="KW-1003">Cell membrane</keyword>
<feature type="transmembrane region" description="Helical" evidence="6">
    <location>
        <begin position="649"/>
        <end position="678"/>
    </location>
</feature>
<feature type="transmembrane region" description="Helical" evidence="6">
    <location>
        <begin position="144"/>
        <end position="167"/>
    </location>
</feature>
<evidence type="ECO:0000256" key="6">
    <source>
        <dbReference type="SAM" id="Phobius"/>
    </source>
</evidence>
<dbReference type="Pfam" id="PF01040">
    <property type="entry name" value="UbiA"/>
    <property type="match status" value="1"/>
</dbReference>
<evidence type="ECO:0000313" key="7">
    <source>
        <dbReference type="EMBL" id="QWF71138.1"/>
    </source>
</evidence>
<feature type="transmembrane region" description="Helical" evidence="6">
    <location>
        <begin position="770"/>
        <end position="793"/>
    </location>
</feature>
<dbReference type="InterPro" id="IPR044878">
    <property type="entry name" value="UbiA_sf"/>
</dbReference>
<dbReference type="KEGG" id="mpad:KEF85_01165"/>
<evidence type="ECO:0000256" key="4">
    <source>
        <dbReference type="ARBA" id="ARBA00022989"/>
    </source>
</evidence>
<keyword evidence="4 6" id="KW-1133">Transmembrane helix</keyword>
<proteinExistence type="predicted"/>
<comment type="subcellular location">
    <subcellularLocation>
        <location evidence="1">Cell membrane</location>
        <topology evidence="1">Multi-pass membrane protein</topology>
    </subcellularLocation>
</comment>
<organism evidence="7 8">
    <name type="scientific">Methylomonas paludis</name>
    <dbReference type="NCBI Taxonomy" id="1173101"/>
    <lineage>
        <taxon>Bacteria</taxon>
        <taxon>Pseudomonadati</taxon>
        <taxon>Pseudomonadota</taxon>
        <taxon>Gammaproteobacteria</taxon>
        <taxon>Methylococcales</taxon>
        <taxon>Methylococcaceae</taxon>
        <taxon>Methylomonas</taxon>
    </lineage>
</organism>
<feature type="transmembrane region" description="Helical" evidence="6">
    <location>
        <begin position="179"/>
        <end position="199"/>
    </location>
</feature>
<dbReference type="Pfam" id="PF03706">
    <property type="entry name" value="LPG_synthase_TM"/>
    <property type="match status" value="1"/>
</dbReference>
<feature type="transmembrane region" description="Helical" evidence="6">
    <location>
        <begin position="110"/>
        <end position="138"/>
    </location>
</feature>
<dbReference type="PANTHER" id="PTHR39087:SF2">
    <property type="entry name" value="UPF0104 MEMBRANE PROTEIN MJ1595"/>
    <property type="match status" value="1"/>
</dbReference>
<name>A0A975MNJ6_9GAMM</name>
<keyword evidence="5 6" id="KW-0472">Membrane</keyword>
<dbReference type="Proteomes" id="UP000676649">
    <property type="component" value="Chromosome"/>
</dbReference>
<sequence length="794" mass="87226">MMKYKGLWYYAVLLVFLGWCVISFRADIAQIKLLPVVQAWDKVLLALALSLLNYLLRVMRWTAYLQRLGHGLTFRFSALTYLAGFAFTLSPGKVGEMVRGRYLQKSGVPLTSTAAAFFVERLLDLLAMIALATLAVAYSSYQSLIWGAVAVIIVIMALLTIAPWSAIMQRLEAQSWLPVFFRRIIHTVLCTLLSARALLQPGILLKGFVLGLIAWACEGVGLMVLGNIPPEVGMDVSAAVGIYSIAVIVGALSFLPGGLGGTEALMVALLAAHGYTMPDAILLTLVCRLLTLWFAVLIGWIAVFMLRPQPDRRIKVPDDQPETLSIPLCVDLDGTLIHSDLLLETLVLLLKRNPLYVFLVPVWLLKGKAAMKAQIAARVSLNPAALPYNKALLGWLHSQRQAGRQLWLCTASNQRLADAVAAHLQIFNGVLASTDQLNLSGRKKAAKLVQQFGTKAFDYCGNAHIDLAIWAESRAAITVNAGAKLQQQAEKIAEIAGIFPKSNGLLRPILKAMRLHQWAKNVLIFVPLAAAHKLSDFISVQQTLMAFLAFGFCASSVYLLNDMLDLEVDREHPRKCRRPFASGSLSLAYGLVLIPLLLLATLLLALNLPGKFCLVLAGYYLLTIAYSFGLKRIVLIDTITLAGLYTVRIIAGATAIAVPLSFWLLLFSVFLFFSLALVKRYAELDAMQRQGKLKAAGRGYRIQDLPMLHSMGSSSGYLCVLVLALYINSPDIQALYHHPQVIWCLCVLLLYWISRIWLKTHRGEMHDDPVIFALKDKASLLVGALAALVAVLAV</sequence>
<feature type="transmembrane region" description="Helical" evidence="6">
    <location>
        <begin position="36"/>
        <end position="56"/>
    </location>
</feature>
<feature type="transmembrane region" description="Helical" evidence="6">
    <location>
        <begin position="240"/>
        <end position="260"/>
    </location>
</feature>
<feature type="transmembrane region" description="Helical" evidence="6">
    <location>
        <begin position="740"/>
        <end position="758"/>
    </location>
</feature>
<feature type="transmembrane region" description="Helical" evidence="6">
    <location>
        <begin position="543"/>
        <end position="560"/>
    </location>
</feature>
<dbReference type="NCBIfam" id="NF006088">
    <property type="entry name" value="PRK08238.1"/>
    <property type="match status" value="1"/>
</dbReference>
<dbReference type="NCBIfam" id="TIGR00374">
    <property type="entry name" value="flippase-like domain"/>
    <property type="match status" value="1"/>
</dbReference>
<dbReference type="Gene3D" id="1.10.357.140">
    <property type="entry name" value="UbiA prenyltransferase"/>
    <property type="match status" value="1"/>
</dbReference>
<evidence type="ECO:0000256" key="3">
    <source>
        <dbReference type="ARBA" id="ARBA00022692"/>
    </source>
</evidence>
<dbReference type="GO" id="GO:0005886">
    <property type="term" value="C:plasma membrane"/>
    <property type="evidence" value="ECO:0007669"/>
    <property type="project" value="UniProtKB-SubCell"/>
</dbReference>
<feature type="transmembrane region" description="Helical" evidence="6">
    <location>
        <begin position="580"/>
        <end position="605"/>
    </location>
</feature>
<evidence type="ECO:0000313" key="8">
    <source>
        <dbReference type="Proteomes" id="UP000676649"/>
    </source>
</evidence>
<protein>
    <submittedName>
        <fullName evidence="7">UbiA family prenyltransferase</fullName>
    </submittedName>
</protein>